<accession>A0ABV8LJ40</accession>
<dbReference type="PRINTS" id="PR00081">
    <property type="entry name" value="GDHRDH"/>
</dbReference>
<comment type="caution">
    <text evidence="3">The sequence shown here is derived from an EMBL/GenBank/DDBJ whole genome shotgun (WGS) entry which is preliminary data.</text>
</comment>
<evidence type="ECO:0000256" key="2">
    <source>
        <dbReference type="ARBA" id="ARBA00023002"/>
    </source>
</evidence>
<reference evidence="4" key="1">
    <citation type="journal article" date="2019" name="Int. J. Syst. Evol. Microbiol.">
        <title>The Global Catalogue of Microorganisms (GCM) 10K type strain sequencing project: providing services to taxonomists for standard genome sequencing and annotation.</title>
        <authorList>
            <consortium name="The Broad Institute Genomics Platform"/>
            <consortium name="The Broad Institute Genome Sequencing Center for Infectious Disease"/>
            <person name="Wu L."/>
            <person name="Ma J."/>
        </authorList>
    </citation>
    <scope>NUCLEOTIDE SEQUENCE [LARGE SCALE GENOMIC DNA]</scope>
    <source>
        <strain evidence="4">CGMCC 4.7289</strain>
    </source>
</reference>
<protein>
    <submittedName>
        <fullName evidence="3">SDR family NAD(P)-dependent oxidoreductase</fullName>
    </submittedName>
</protein>
<evidence type="ECO:0000313" key="3">
    <source>
        <dbReference type="EMBL" id="MFC4130735.1"/>
    </source>
</evidence>
<dbReference type="EMBL" id="JBHSAY010000005">
    <property type="protein sequence ID" value="MFC4130735.1"/>
    <property type="molecule type" value="Genomic_DNA"/>
</dbReference>
<dbReference type="SUPFAM" id="SSF51735">
    <property type="entry name" value="NAD(P)-binding Rossmann-fold domains"/>
    <property type="match status" value="1"/>
</dbReference>
<dbReference type="InterPro" id="IPR002347">
    <property type="entry name" value="SDR_fam"/>
</dbReference>
<dbReference type="InterPro" id="IPR036291">
    <property type="entry name" value="NAD(P)-bd_dom_sf"/>
</dbReference>
<evidence type="ECO:0000313" key="4">
    <source>
        <dbReference type="Proteomes" id="UP001595816"/>
    </source>
</evidence>
<gene>
    <name evidence="3" type="ORF">ACFOZ4_08975</name>
</gene>
<evidence type="ECO:0000256" key="1">
    <source>
        <dbReference type="ARBA" id="ARBA00006484"/>
    </source>
</evidence>
<sequence length="228" mass="24140">MRHVVITGTNRGLGQAFVDQLAAEPGVRLLALARSFPAEHLEHPQITTRTCDLADPASLPDAAELAKFFVGATEAVLLHNAAVIEPIGEVGALDPDALIRSVAVNLTAPMLLTNAAVAARPHGVPLRILFVSSGAAHHVISGWSAYSATKRGGEEFFAHVTAEGRDDLVSAVSVNPGVIDTGMQAEIRSAEFAERQRFVDRHQRGELRPAAVVAAEILAAHLPPTHSR</sequence>
<dbReference type="PANTHER" id="PTHR44196">
    <property type="entry name" value="DEHYDROGENASE/REDUCTASE SDR FAMILY MEMBER 7B"/>
    <property type="match status" value="1"/>
</dbReference>
<dbReference type="RefSeq" id="WP_253757317.1">
    <property type="nucleotide sequence ID" value="NZ_JAMZDZ010000001.1"/>
</dbReference>
<dbReference type="Gene3D" id="3.40.50.720">
    <property type="entry name" value="NAD(P)-binding Rossmann-like Domain"/>
    <property type="match status" value="1"/>
</dbReference>
<dbReference type="Pfam" id="PF00106">
    <property type="entry name" value="adh_short"/>
    <property type="match status" value="1"/>
</dbReference>
<organism evidence="3 4">
    <name type="scientific">Hamadaea flava</name>
    <dbReference type="NCBI Taxonomy" id="1742688"/>
    <lineage>
        <taxon>Bacteria</taxon>
        <taxon>Bacillati</taxon>
        <taxon>Actinomycetota</taxon>
        <taxon>Actinomycetes</taxon>
        <taxon>Micromonosporales</taxon>
        <taxon>Micromonosporaceae</taxon>
        <taxon>Hamadaea</taxon>
    </lineage>
</organism>
<name>A0ABV8LJ40_9ACTN</name>
<proteinExistence type="inferred from homology"/>
<keyword evidence="4" id="KW-1185">Reference proteome</keyword>
<comment type="similarity">
    <text evidence="1">Belongs to the short-chain dehydrogenases/reductases (SDR) family.</text>
</comment>
<dbReference type="PANTHER" id="PTHR44196:SF1">
    <property type="entry name" value="DEHYDROGENASE_REDUCTASE SDR FAMILY MEMBER 7B"/>
    <property type="match status" value="1"/>
</dbReference>
<keyword evidence="2" id="KW-0560">Oxidoreductase</keyword>
<dbReference type="Proteomes" id="UP001595816">
    <property type="component" value="Unassembled WGS sequence"/>
</dbReference>